<dbReference type="EMBL" id="CM041550">
    <property type="protein sequence ID" value="KAI3355707.1"/>
    <property type="molecule type" value="Genomic_DNA"/>
</dbReference>
<comment type="caution">
    <text evidence="1">The sequence shown here is derived from an EMBL/GenBank/DDBJ whole genome shotgun (WGS) entry which is preliminary data.</text>
</comment>
<sequence>MLEGLWEFAQPVHMCFVDLEKAFDHVPHDDVVLLASASSSQDLQHVLERFAAECEAVGMRISTSKSEGHGS</sequence>
<organism evidence="1 2">
    <name type="scientific">Scortum barcoo</name>
    <name type="common">barcoo grunter</name>
    <dbReference type="NCBI Taxonomy" id="214431"/>
    <lineage>
        <taxon>Eukaryota</taxon>
        <taxon>Metazoa</taxon>
        <taxon>Chordata</taxon>
        <taxon>Craniata</taxon>
        <taxon>Vertebrata</taxon>
        <taxon>Euteleostomi</taxon>
        <taxon>Actinopterygii</taxon>
        <taxon>Neopterygii</taxon>
        <taxon>Teleostei</taxon>
        <taxon>Neoteleostei</taxon>
        <taxon>Acanthomorphata</taxon>
        <taxon>Eupercaria</taxon>
        <taxon>Centrarchiformes</taxon>
        <taxon>Terapontoidei</taxon>
        <taxon>Terapontidae</taxon>
        <taxon>Scortum</taxon>
    </lineage>
</organism>
<accession>A0ACB8VJ55</accession>
<protein>
    <submittedName>
        <fullName evidence="1">Uncharacterized protein</fullName>
    </submittedName>
</protein>
<evidence type="ECO:0000313" key="2">
    <source>
        <dbReference type="Proteomes" id="UP000831701"/>
    </source>
</evidence>
<dbReference type="Proteomes" id="UP000831701">
    <property type="component" value="Chromosome 20"/>
</dbReference>
<name>A0ACB8VJ55_9TELE</name>
<reference evidence="1" key="1">
    <citation type="submission" date="2022-04" db="EMBL/GenBank/DDBJ databases">
        <title>Jade perch genome.</title>
        <authorList>
            <person name="Chao B."/>
        </authorList>
    </citation>
    <scope>NUCLEOTIDE SEQUENCE</scope>
    <source>
        <strain evidence="1">CB-2022</strain>
    </source>
</reference>
<evidence type="ECO:0000313" key="1">
    <source>
        <dbReference type="EMBL" id="KAI3355707.1"/>
    </source>
</evidence>
<gene>
    <name evidence="1" type="ORF">L3Q82_004198</name>
</gene>
<keyword evidence="2" id="KW-1185">Reference proteome</keyword>
<proteinExistence type="predicted"/>